<dbReference type="InterPro" id="IPR013656">
    <property type="entry name" value="PAS_4"/>
</dbReference>
<dbReference type="EMBL" id="AP024238">
    <property type="protein sequence ID" value="BCO25592.1"/>
    <property type="molecule type" value="Genomic_DNA"/>
</dbReference>
<name>A0ABM7MHA3_9BURK</name>
<proteinExistence type="predicted"/>
<dbReference type="InterPro" id="IPR035919">
    <property type="entry name" value="EAL_sf"/>
</dbReference>
<dbReference type="InterPro" id="IPR029787">
    <property type="entry name" value="Nucleotide_cyclase"/>
</dbReference>
<dbReference type="InterPro" id="IPR029016">
    <property type="entry name" value="GAF-like_dom_sf"/>
</dbReference>
<evidence type="ECO:0000313" key="5">
    <source>
        <dbReference type="Proteomes" id="UP000824366"/>
    </source>
</evidence>
<dbReference type="Gene3D" id="3.30.70.270">
    <property type="match status" value="1"/>
</dbReference>
<dbReference type="InterPro" id="IPR043128">
    <property type="entry name" value="Rev_trsase/Diguanyl_cyclase"/>
</dbReference>
<organism evidence="4 5">
    <name type="scientific">Rhodoferax lithotrophicus</name>
    <dbReference type="NCBI Taxonomy" id="2798804"/>
    <lineage>
        <taxon>Bacteria</taxon>
        <taxon>Pseudomonadati</taxon>
        <taxon>Pseudomonadota</taxon>
        <taxon>Betaproteobacteria</taxon>
        <taxon>Burkholderiales</taxon>
        <taxon>Comamonadaceae</taxon>
        <taxon>Rhodoferax</taxon>
    </lineage>
</organism>
<dbReference type="CDD" id="cd01948">
    <property type="entry name" value="EAL"/>
    <property type="match status" value="1"/>
</dbReference>
<dbReference type="SUPFAM" id="SSF141868">
    <property type="entry name" value="EAL domain-like"/>
    <property type="match status" value="1"/>
</dbReference>
<feature type="domain" description="EAL" evidence="2">
    <location>
        <begin position="621"/>
        <end position="871"/>
    </location>
</feature>
<accession>A0ABM7MHA3</accession>
<dbReference type="PROSITE" id="PS50883">
    <property type="entry name" value="EAL"/>
    <property type="match status" value="1"/>
</dbReference>
<dbReference type="InterPro" id="IPR000014">
    <property type="entry name" value="PAS"/>
</dbReference>
<dbReference type="PROSITE" id="PS50112">
    <property type="entry name" value="PAS"/>
    <property type="match status" value="1"/>
</dbReference>
<dbReference type="InterPro" id="IPR012226">
    <property type="entry name" value="Diguanyl_cyclase/Pdiesterase"/>
</dbReference>
<dbReference type="Gene3D" id="3.30.450.20">
    <property type="entry name" value="PAS domain"/>
    <property type="match status" value="2"/>
</dbReference>
<dbReference type="Gene3D" id="3.30.450.40">
    <property type="match status" value="1"/>
</dbReference>
<dbReference type="Pfam" id="PF00989">
    <property type="entry name" value="PAS"/>
    <property type="match status" value="1"/>
</dbReference>
<evidence type="ECO:0000313" key="4">
    <source>
        <dbReference type="EMBL" id="BCO25592.1"/>
    </source>
</evidence>
<dbReference type="InterPro" id="IPR035965">
    <property type="entry name" value="PAS-like_dom_sf"/>
</dbReference>
<dbReference type="InterPro" id="IPR003018">
    <property type="entry name" value="GAF"/>
</dbReference>
<dbReference type="Pfam" id="PF13185">
    <property type="entry name" value="GAF_2"/>
    <property type="match status" value="1"/>
</dbReference>
<dbReference type="InterPro" id="IPR013767">
    <property type="entry name" value="PAS_fold"/>
</dbReference>
<dbReference type="PANTHER" id="PTHR44757:SF2">
    <property type="entry name" value="BIOFILM ARCHITECTURE MAINTENANCE PROTEIN MBAA"/>
    <property type="match status" value="1"/>
</dbReference>
<gene>
    <name evidence="4" type="ORF">MIZ03_0453</name>
</gene>
<evidence type="ECO:0000259" key="3">
    <source>
        <dbReference type="PROSITE" id="PS50887"/>
    </source>
</evidence>
<dbReference type="NCBIfam" id="TIGR00229">
    <property type="entry name" value="sensory_box"/>
    <property type="match status" value="1"/>
</dbReference>
<dbReference type="InterPro" id="IPR001633">
    <property type="entry name" value="EAL_dom"/>
</dbReference>
<dbReference type="SUPFAM" id="SSF55785">
    <property type="entry name" value="PYP-like sensor domain (PAS domain)"/>
    <property type="match status" value="2"/>
</dbReference>
<dbReference type="Pfam" id="PF00563">
    <property type="entry name" value="EAL"/>
    <property type="match status" value="1"/>
</dbReference>
<evidence type="ECO:0000259" key="1">
    <source>
        <dbReference type="PROSITE" id="PS50112"/>
    </source>
</evidence>
<dbReference type="Pfam" id="PF08448">
    <property type="entry name" value="PAS_4"/>
    <property type="match status" value="1"/>
</dbReference>
<dbReference type="PROSITE" id="PS50887">
    <property type="entry name" value="GGDEF"/>
    <property type="match status" value="1"/>
</dbReference>
<dbReference type="Pfam" id="PF00990">
    <property type="entry name" value="GGDEF"/>
    <property type="match status" value="1"/>
</dbReference>
<dbReference type="Gene3D" id="3.20.20.450">
    <property type="entry name" value="EAL domain"/>
    <property type="match status" value="1"/>
</dbReference>
<dbReference type="SMART" id="SM00065">
    <property type="entry name" value="GAF"/>
    <property type="match status" value="1"/>
</dbReference>
<dbReference type="SMART" id="SM00091">
    <property type="entry name" value="PAS"/>
    <property type="match status" value="2"/>
</dbReference>
<reference evidence="4 5" key="1">
    <citation type="journal article" date="2021" name="Microbiol. Spectr.">
        <title>A Single Bacterium Capable of Oxidation and Reduction of Iron at Circumneutral pH.</title>
        <authorList>
            <person name="Kato S."/>
            <person name="Ohkuma M."/>
        </authorList>
    </citation>
    <scope>NUCLEOTIDE SEQUENCE [LARGE SCALE GENOMIC DNA]</scope>
    <source>
        <strain evidence="4 5">MIZ03</strain>
    </source>
</reference>
<dbReference type="Proteomes" id="UP000824366">
    <property type="component" value="Chromosome"/>
</dbReference>
<dbReference type="InterPro" id="IPR052155">
    <property type="entry name" value="Biofilm_reg_signaling"/>
</dbReference>
<dbReference type="SUPFAM" id="SSF55781">
    <property type="entry name" value="GAF domain-like"/>
    <property type="match status" value="1"/>
</dbReference>
<dbReference type="PANTHER" id="PTHR44757">
    <property type="entry name" value="DIGUANYLATE CYCLASE DGCP"/>
    <property type="match status" value="1"/>
</dbReference>
<keyword evidence="5" id="KW-1185">Reference proteome</keyword>
<dbReference type="InterPro" id="IPR000160">
    <property type="entry name" value="GGDEF_dom"/>
</dbReference>
<feature type="domain" description="PAS" evidence="1">
    <location>
        <begin position="318"/>
        <end position="388"/>
    </location>
</feature>
<evidence type="ECO:0000259" key="2">
    <source>
        <dbReference type="PROSITE" id="PS50883"/>
    </source>
</evidence>
<protein>
    <submittedName>
        <fullName evidence="4">Uncharacterized protein</fullName>
    </submittedName>
</protein>
<feature type="domain" description="GGDEF" evidence="3">
    <location>
        <begin position="474"/>
        <end position="612"/>
    </location>
</feature>
<dbReference type="PIRSF" id="PIRSF005925">
    <property type="entry name" value="Dos"/>
    <property type="match status" value="1"/>
</dbReference>
<dbReference type="SMART" id="SM00267">
    <property type="entry name" value="GGDEF"/>
    <property type="match status" value="1"/>
</dbReference>
<dbReference type="CDD" id="cd00130">
    <property type="entry name" value="PAS"/>
    <property type="match status" value="2"/>
</dbReference>
<dbReference type="SUPFAM" id="SSF55073">
    <property type="entry name" value="Nucleotide cyclase"/>
    <property type="match status" value="1"/>
</dbReference>
<dbReference type="NCBIfam" id="TIGR00254">
    <property type="entry name" value="GGDEF"/>
    <property type="match status" value="1"/>
</dbReference>
<dbReference type="SMART" id="SM00052">
    <property type="entry name" value="EAL"/>
    <property type="match status" value="1"/>
</dbReference>
<dbReference type="CDD" id="cd01949">
    <property type="entry name" value="GGDEF"/>
    <property type="match status" value="1"/>
</dbReference>
<sequence length="871" mass="95556">MLTAEHSTMTLHQLFTGDLNLLQRFIDALPVQCFVKNVHNQMVLINQAGAHMLGSTVQAVRGQSLATWFDAEQMARIAAQDKQVYAQSKTLHFEETLWDAQHAQFLRSVTAKTPVFDAQGQPQFVIGLMIDVTGQKALEAQTTSELQLLELLATNTPLTDLLEAYAHSFEFNFSGVMCSVLLIDPDGLHLRHGAAPSLPKAYCDAIDGSAIGPAVGSCGTAAFTRQAVIVSDIARDPLWQDYRDLALSHNLHACWSVPILSTKGRLLGTFANYHLQPRSPQPQELQAIQRSAYLLGLAVEHHHIQQDLLRQETALRESEARYRTLVEWSPEAVAVHRAGVIAYVNTACVKLLRANSPADLQGKHIIDLLHPDDRARGLARAQQAMESGVAAPLIEERLLRLDGSIVEVEIQSTAIVYDGAPAVYVVAHDLTKRHEDQETIHHLAFFDALTGLPNRRLMLDRLQQALASAARKQLFGAVLLLDLDNFKQLNDLLGHNMGDALLQQAAQRVLGCVRKSDSVGRVGGDEFMVLLDTFASSASQAAQYTETVAQKILAQLAEPYTLAGKSYTSTSSIGAMVFMQGSENRDSVVKHADAAMYQAKAAGRNTVCFFDPAMQAQAVARAEFEQDMRDGFDQREFTLYYQIQVDSQSQIMGAEALVRWRSAKRGMVSPLEFISLAEENGMILPLGQYVLEAACAQLVDWAQQPATAAWTVAVNVSARQFAHVNFVDNVVMALQKTGANPLLLKLELTESMLLKNVEAVIAKMNAIKALGVSFSLDDFGTGYSSLSYLKLLPLAQLKIDQSFVRDLLTDPNDAVIARTVVALGHSLGMRVIAEGVENAAQRDLLASMDCDAFQGYYFGRPVPPENIPLFL</sequence>